<dbReference type="GO" id="GO:0072344">
    <property type="term" value="P:rescue of stalled ribosome"/>
    <property type="evidence" value="ECO:0007669"/>
    <property type="project" value="UniProtKB-UniRule"/>
</dbReference>
<dbReference type="InterPro" id="IPR045076">
    <property type="entry name" value="MutS"/>
</dbReference>
<keyword evidence="8" id="KW-0175">Coiled coil</keyword>
<evidence type="ECO:0000259" key="9">
    <source>
        <dbReference type="PROSITE" id="PS50828"/>
    </source>
</evidence>
<dbReference type="PROSITE" id="PS00486">
    <property type="entry name" value="DNA_MISMATCH_REPAIR_2"/>
    <property type="match status" value="1"/>
</dbReference>
<evidence type="ECO:0000256" key="8">
    <source>
        <dbReference type="SAM" id="Coils"/>
    </source>
</evidence>
<dbReference type="GO" id="GO:0030983">
    <property type="term" value="F:mismatched DNA binding"/>
    <property type="evidence" value="ECO:0007669"/>
    <property type="project" value="InterPro"/>
</dbReference>
<dbReference type="InterPro" id="IPR007696">
    <property type="entry name" value="DNA_mismatch_repair_MutS_core"/>
</dbReference>
<sequence length="780" mass="88869">MFTSSKTLEFEKILEQLKKYTYCSLGIDAIDEIEILNDRDTLDDLLTETDEALRLLYRLGDLPFGGITDIRPHIKRATIGGILNPNELLKISTFIYGSNQIRKYAAKMEQEQIESDKIVFYIENLFNLSDLSREINRCIDDFSNVVDDASPKLKDIRNQIKTNEARIKDRLNSILQSQKDLLTEQLITIRNDRFVVPVKVENKNTFGGIIHDQSQSGNTFYIEPKMVVEVNNRIQNLKNEEKREIEKILRELTLSVSEYVGELQENVYNIKLLDFIYTKAKYAKATNATKPTINDEGFVHLIKARHPLIPEDEIVPNDIMLGQEFTSIIITGPNTGGKTVTLKTLGLLTLMMQAGLLVPANEHSKLAVFDNVFADIGDEQSIEQSLSTFSSHMKTIINIVDNITINSLVLLDELGAGTDPKEGAALAMSLLDYFRKRGSRIIATTHYPELKTYAYNTEKVINASVEFNVETLKPTYKLLIGIPGRSNAFEISKRLGLNELVIEDAREKVDFEQTDVANLISQLETKGLQLEKLIDENEQFNQKLKQEKNTYQSKSLDIDRQKEKMIEKAKQEAASIIKSANQEAKEVINELKELKKGAKTNYKEHEVINIKSKLDSSKYYKQKEKVSKTSHQLKEGDQVMVLTFNRSGILIEQVNKKEWLVQIGALKSRVNNKHLEYIGKDDSNKIEKERTVTVKRAKKKVTMELDLRGNRFDEAISRLDKFIDDSILNNFEKIYIIHGHGTGALRNGVRNYLKKSKYVKSFEYGREGEGGTGVTVANFK</sequence>
<dbReference type="GO" id="GO:0140664">
    <property type="term" value="F:ATP-dependent DNA damage sensor activity"/>
    <property type="evidence" value="ECO:0007669"/>
    <property type="project" value="InterPro"/>
</dbReference>
<keyword evidence="11" id="KW-1185">Reference proteome</keyword>
<evidence type="ECO:0000256" key="6">
    <source>
        <dbReference type="ARBA" id="ARBA00023125"/>
    </source>
</evidence>
<reference evidence="10 11" key="1">
    <citation type="journal article" date="2011" name="J. Bacteriol.">
        <title>Genome sequence of Haloplasma contractile, an unusual contractile bacterium from a deep-sea anoxic brine lake.</title>
        <authorList>
            <person name="Antunes A."/>
            <person name="Alam I."/>
            <person name="El Dorry H."/>
            <person name="Siam R."/>
            <person name="Robertson A."/>
            <person name="Bajic V.B."/>
            <person name="Stingl U."/>
        </authorList>
    </citation>
    <scope>NUCLEOTIDE SEQUENCE [LARGE SCALE GENOMIC DNA]</scope>
    <source>
        <strain evidence="10 11">SSD-17B</strain>
    </source>
</reference>
<dbReference type="InParanoid" id="U2EGE1"/>
<dbReference type="SUPFAM" id="SSF48334">
    <property type="entry name" value="DNA repair protein MutS, domain III"/>
    <property type="match status" value="1"/>
</dbReference>
<dbReference type="NCBIfam" id="TIGR01069">
    <property type="entry name" value="mutS2"/>
    <property type="match status" value="1"/>
</dbReference>
<dbReference type="OrthoDB" id="9808166at2"/>
<dbReference type="SMART" id="SM00534">
    <property type="entry name" value="MUTSac"/>
    <property type="match status" value="1"/>
</dbReference>
<evidence type="ECO:0000256" key="1">
    <source>
        <dbReference type="ARBA" id="ARBA00022730"/>
    </source>
</evidence>
<keyword evidence="2 7" id="KW-0547">Nucleotide-binding</keyword>
<comment type="subunit">
    <text evidence="7">Homodimer. Binds to stalled ribosomes, contacting rRNA.</text>
</comment>
<dbReference type="FunCoup" id="U2EGE1">
    <property type="interactions" value="117"/>
</dbReference>
<comment type="function">
    <text evidence="7">Acts as a ribosome collision sensor, splitting the ribosome into its 2 subunits. Detects stalled/collided 70S ribosomes which it binds and splits by an ATP-hydrolysis driven conformational change. Acts upstream of the ribosome quality control system (RQC), a ribosome-associated complex that mediates the extraction of incompletely synthesized nascent chains from stalled ribosomes and their subsequent degradation. Probably generates substrates for RQC.</text>
</comment>
<dbReference type="PROSITE" id="PS50828">
    <property type="entry name" value="SMR"/>
    <property type="match status" value="1"/>
</dbReference>
<feature type="binding site" evidence="7">
    <location>
        <begin position="332"/>
        <end position="339"/>
    </location>
    <ligand>
        <name>ATP</name>
        <dbReference type="ChEBI" id="CHEBI:30616"/>
    </ligand>
</feature>
<evidence type="ECO:0000256" key="5">
    <source>
        <dbReference type="ARBA" id="ARBA00022884"/>
    </source>
</evidence>
<dbReference type="HAMAP" id="MF_00092">
    <property type="entry name" value="MutS2"/>
    <property type="match status" value="1"/>
</dbReference>
<comment type="function">
    <text evidence="7">Endonuclease that is involved in the suppression of homologous recombination and thus may have a key role in the control of bacterial genetic diversity.</text>
</comment>
<dbReference type="GO" id="GO:0006298">
    <property type="term" value="P:mismatch repair"/>
    <property type="evidence" value="ECO:0007669"/>
    <property type="project" value="InterPro"/>
</dbReference>
<dbReference type="GO" id="GO:0016887">
    <property type="term" value="F:ATP hydrolysis activity"/>
    <property type="evidence" value="ECO:0007669"/>
    <property type="project" value="InterPro"/>
</dbReference>
<dbReference type="RefSeq" id="WP_008826214.1">
    <property type="nucleotide sequence ID" value="NZ_AFNU02000001.1"/>
</dbReference>
<dbReference type="Pfam" id="PF01713">
    <property type="entry name" value="Smr"/>
    <property type="match status" value="1"/>
</dbReference>
<keyword evidence="4 7" id="KW-0067">ATP-binding</keyword>
<dbReference type="PANTHER" id="PTHR48466">
    <property type="entry name" value="OS10G0509000 PROTEIN-RELATED"/>
    <property type="match status" value="1"/>
</dbReference>
<gene>
    <name evidence="10" type="primary">mutSB</name>
    <name evidence="7" type="synonym">mutS2</name>
    <name evidence="7" type="synonym">rqcU</name>
    <name evidence="10" type="ORF">HLPCO_000347</name>
</gene>
<dbReference type="Gene3D" id="3.40.50.300">
    <property type="entry name" value="P-loop containing nucleotide triphosphate hydrolases"/>
    <property type="match status" value="1"/>
</dbReference>
<evidence type="ECO:0000313" key="10">
    <source>
        <dbReference type="EMBL" id="ERJ13681.1"/>
    </source>
</evidence>
<keyword evidence="7" id="KW-0540">Nuclease</keyword>
<dbReference type="PANTHER" id="PTHR48466:SF2">
    <property type="entry name" value="OS10G0509000 PROTEIN"/>
    <property type="match status" value="1"/>
</dbReference>
<dbReference type="eggNOG" id="COG1193">
    <property type="taxonomic scope" value="Bacteria"/>
</dbReference>
<dbReference type="InterPro" id="IPR000432">
    <property type="entry name" value="DNA_mismatch_repair_MutS_C"/>
</dbReference>
<dbReference type="SMART" id="SM00533">
    <property type="entry name" value="MUTSd"/>
    <property type="match status" value="1"/>
</dbReference>
<dbReference type="Gene3D" id="3.30.1370.110">
    <property type="match status" value="1"/>
</dbReference>
<keyword evidence="3 7" id="KW-0378">Hydrolase</keyword>
<proteinExistence type="inferred from homology"/>
<name>U2EGE1_9MOLU</name>
<comment type="caution">
    <text evidence="10">The sequence shown here is derived from an EMBL/GenBank/DDBJ whole genome shotgun (WGS) entry which is preliminary data.</text>
</comment>
<dbReference type="STRING" id="1033810.HLPCO_000347"/>
<dbReference type="GO" id="GO:0005524">
    <property type="term" value="F:ATP binding"/>
    <property type="evidence" value="ECO:0007669"/>
    <property type="project" value="UniProtKB-UniRule"/>
</dbReference>
<dbReference type="SUPFAM" id="SSF52540">
    <property type="entry name" value="P-loop containing nucleoside triphosphate hydrolases"/>
    <property type="match status" value="1"/>
</dbReference>
<evidence type="ECO:0000256" key="3">
    <source>
        <dbReference type="ARBA" id="ARBA00022801"/>
    </source>
</evidence>
<dbReference type="InterPro" id="IPR046893">
    <property type="entry name" value="MSSS"/>
</dbReference>
<dbReference type="SMART" id="SM00463">
    <property type="entry name" value="SMR"/>
    <property type="match status" value="1"/>
</dbReference>
<feature type="coiled-coil region" evidence="8">
    <location>
        <begin position="502"/>
        <end position="608"/>
    </location>
</feature>
<dbReference type="PIRSF" id="PIRSF005814">
    <property type="entry name" value="MutS_YshD"/>
    <property type="match status" value="1"/>
</dbReference>
<evidence type="ECO:0000256" key="4">
    <source>
        <dbReference type="ARBA" id="ARBA00022840"/>
    </source>
</evidence>
<dbReference type="InterPro" id="IPR002625">
    <property type="entry name" value="Smr_dom"/>
</dbReference>
<keyword evidence="7" id="KW-0255">Endonuclease</keyword>
<evidence type="ECO:0000313" key="11">
    <source>
        <dbReference type="Proteomes" id="UP000005707"/>
    </source>
</evidence>
<dbReference type="InterPro" id="IPR036063">
    <property type="entry name" value="Smr_dom_sf"/>
</dbReference>
<dbReference type="GO" id="GO:0019843">
    <property type="term" value="F:rRNA binding"/>
    <property type="evidence" value="ECO:0007669"/>
    <property type="project" value="UniProtKB-UniRule"/>
</dbReference>
<dbReference type="InterPro" id="IPR005747">
    <property type="entry name" value="MutS2"/>
</dbReference>
<dbReference type="GO" id="GO:0043023">
    <property type="term" value="F:ribosomal large subunit binding"/>
    <property type="evidence" value="ECO:0007669"/>
    <property type="project" value="UniProtKB-UniRule"/>
</dbReference>
<dbReference type="InterPro" id="IPR036187">
    <property type="entry name" value="DNA_mismatch_repair_MutS_sf"/>
</dbReference>
<organism evidence="10 11">
    <name type="scientific">Haloplasma contractile SSD-17B</name>
    <dbReference type="NCBI Taxonomy" id="1033810"/>
    <lineage>
        <taxon>Bacteria</taxon>
        <taxon>Bacillati</taxon>
        <taxon>Mycoplasmatota</taxon>
        <taxon>Mollicutes</taxon>
        <taxon>Haloplasmatales</taxon>
        <taxon>Haloplasmataceae</taxon>
        <taxon>Haloplasma</taxon>
    </lineage>
</organism>
<dbReference type="Pfam" id="PF20297">
    <property type="entry name" value="MSSS"/>
    <property type="match status" value="1"/>
</dbReference>
<dbReference type="GO" id="GO:0045910">
    <property type="term" value="P:negative regulation of DNA recombination"/>
    <property type="evidence" value="ECO:0007669"/>
    <property type="project" value="InterPro"/>
</dbReference>
<dbReference type="InterPro" id="IPR027417">
    <property type="entry name" value="P-loop_NTPase"/>
</dbReference>
<dbReference type="SUPFAM" id="SSF160443">
    <property type="entry name" value="SMR domain-like"/>
    <property type="match status" value="1"/>
</dbReference>
<comment type="similarity">
    <text evidence="7">Belongs to the DNA mismatch repair MutS family. MutS2 subfamily.</text>
</comment>
<dbReference type="Proteomes" id="UP000005707">
    <property type="component" value="Unassembled WGS sequence"/>
</dbReference>
<dbReference type="GO" id="GO:0004519">
    <property type="term" value="F:endonuclease activity"/>
    <property type="evidence" value="ECO:0007669"/>
    <property type="project" value="UniProtKB-UniRule"/>
</dbReference>
<dbReference type="Pfam" id="PF00488">
    <property type="entry name" value="MutS_V"/>
    <property type="match status" value="1"/>
</dbReference>
<dbReference type="EC" id="3.6.4.-" evidence="7"/>
<dbReference type="EMBL" id="AFNU02000001">
    <property type="protein sequence ID" value="ERJ13681.1"/>
    <property type="molecule type" value="Genomic_DNA"/>
</dbReference>
<keyword evidence="6 7" id="KW-0238">DNA-binding</keyword>
<dbReference type="AlphaFoldDB" id="U2EGE1"/>
<dbReference type="FunFam" id="3.40.50.300:FF:000830">
    <property type="entry name" value="Endonuclease MutS2"/>
    <property type="match status" value="1"/>
</dbReference>
<reference evidence="10 11" key="2">
    <citation type="journal article" date="2013" name="PLoS ONE">
        <title>INDIGO - INtegrated Data Warehouse of MIcrobial GenOmes with Examples from the Red Sea Extremophiles.</title>
        <authorList>
            <person name="Alam I."/>
            <person name="Antunes A."/>
            <person name="Kamau A.A."/>
            <person name="Ba Alawi W."/>
            <person name="Kalkatawi M."/>
            <person name="Stingl U."/>
            <person name="Bajic V.B."/>
        </authorList>
    </citation>
    <scope>NUCLEOTIDE SEQUENCE [LARGE SCALE GENOMIC DNA]</scope>
    <source>
        <strain evidence="10 11">SSD-17B</strain>
    </source>
</reference>
<accession>U2EGE1</accession>
<keyword evidence="5 7" id="KW-0694">RNA-binding</keyword>
<keyword evidence="1 7" id="KW-0699">rRNA-binding</keyword>
<feature type="domain" description="Smr" evidence="9">
    <location>
        <begin position="705"/>
        <end position="780"/>
    </location>
</feature>
<evidence type="ECO:0000256" key="2">
    <source>
        <dbReference type="ARBA" id="ARBA00022741"/>
    </source>
</evidence>
<protein>
    <recommendedName>
        <fullName evidence="7">Endonuclease MutS2</fullName>
        <ecNumber evidence="7">3.1.-.-</ecNumber>
    </recommendedName>
    <alternativeName>
        <fullName evidence="7">Ribosome-associated protein quality control-upstream factor</fullName>
        <shortName evidence="7">RQC-upstream factor</shortName>
        <shortName evidence="7">RqcU</shortName>
        <ecNumber evidence="7">3.6.4.-</ecNumber>
    </alternativeName>
</protein>
<dbReference type="EC" id="3.1.-.-" evidence="7"/>
<evidence type="ECO:0000256" key="7">
    <source>
        <dbReference type="HAMAP-Rule" id="MF_00092"/>
    </source>
</evidence>